<dbReference type="AlphaFoldDB" id="A0A2H0V2G4"/>
<dbReference type="NCBIfam" id="TIGR03025">
    <property type="entry name" value="EPS_sugtrans"/>
    <property type="match status" value="1"/>
</dbReference>
<comment type="similarity">
    <text evidence="2">Belongs to the bacterial sugar transferase family.</text>
</comment>
<gene>
    <name evidence="9" type="ORF">COT99_01630</name>
</gene>
<feature type="transmembrane region" description="Helical" evidence="7">
    <location>
        <begin position="7"/>
        <end position="31"/>
    </location>
</feature>
<dbReference type="GO" id="GO:0016020">
    <property type="term" value="C:membrane"/>
    <property type="evidence" value="ECO:0007669"/>
    <property type="project" value="UniProtKB-SubCell"/>
</dbReference>
<feature type="domain" description="Bacterial sugar transferase" evidence="8">
    <location>
        <begin position="269"/>
        <end position="468"/>
    </location>
</feature>
<dbReference type="Pfam" id="PF02397">
    <property type="entry name" value="Bac_transf"/>
    <property type="match status" value="1"/>
</dbReference>
<dbReference type="PANTHER" id="PTHR30576">
    <property type="entry name" value="COLANIC BIOSYNTHESIS UDP-GLUCOSE LIPID CARRIER TRANSFERASE"/>
    <property type="match status" value="1"/>
</dbReference>
<dbReference type="EMBL" id="PFAR01000020">
    <property type="protein sequence ID" value="PIR93276.1"/>
    <property type="molecule type" value="Genomic_DNA"/>
</dbReference>
<evidence type="ECO:0000256" key="5">
    <source>
        <dbReference type="ARBA" id="ARBA00022989"/>
    </source>
</evidence>
<evidence type="ECO:0000256" key="3">
    <source>
        <dbReference type="ARBA" id="ARBA00022679"/>
    </source>
</evidence>
<feature type="transmembrane region" description="Helical" evidence="7">
    <location>
        <begin position="51"/>
        <end position="72"/>
    </location>
</feature>
<evidence type="ECO:0000256" key="7">
    <source>
        <dbReference type="SAM" id="Phobius"/>
    </source>
</evidence>
<dbReference type="PANTHER" id="PTHR30576:SF0">
    <property type="entry name" value="UNDECAPRENYL-PHOSPHATE N-ACETYLGALACTOSAMINYL 1-PHOSPHATE TRANSFERASE-RELATED"/>
    <property type="match status" value="1"/>
</dbReference>
<evidence type="ECO:0000259" key="8">
    <source>
        <dbReference type="Pfam" id="PF02397"/>
    </source>
</evidence>
<feature type="transmembrane region" description="Helical" evidence="7">
    <location>
        <begin position="274"/>
        <end position="295"/>
    </location>
</feature>
<keyword evidence="4 7" id="KW-0812">Transmembrane</keyword>
<keyword evidence="3" id="KW-0808">Transferase</keyword>
<keyword evidence="6 7" id="KW-0472">Membrane</keyword>
<name>A0A2H0V2G4_9BACT</name>
<sequence>MKKSELIFTFLLVPLDFLMIILAAISAYYIRFAEVTAEIRPVIFNLPFSEYLAISVNIAILWLLIFAFAGLYKVKGFTRIINEMYRIILACSTGIMAVIVIMFFSRELFSSRFIILAGWIIAIIYLIIARIIIRWLQRYLHKKGIGTHKVAVIGNTMLTDRMIKIFSINKGLGFEITKRYKNFNEEAVNELEKLNKARAIDEIIQIDPNLSKAEVLKMVDFCNEHHLIFKYAADLLGTKILKTDVNMIAGVPIVEIKTTRLDGWGRIAKRFFDIILSLAGLIIFSPVILLAGLAVRLESKGPIIYKNERVSRDGCFNTYKFRSMYIEYCIGDNYQNNDEALKVEKELIERQNTKDGPVYKIGNDPRITKVGKLIRRWSIDELPQFFNVLFGTMSIVGPRPHQPREVAKYEKHHKRVLAIKPGITGLAQISGRSDLSFEEEVKLDTYYIENWSLLLDIAIILRTPFAIMRRRRAE</sequence>
<accession>A0A2H0V2G4</accession>
<feature type="transmembrane region" description="Helical" evidence="7">
    <location>
        <begin position="84"/>
        <end position="105"/>
    </location>
</feature>
<evidence type="ECO:0000256" key="4">
    <source>
        <dbReference type="ARBA" id="ARBA00022692"/>
    </source>
</evidence>
<evidence type="ECO:0000313" key="9">
    <source>
        <dbReference type="EMBL" id="PIR93276.1"/>
    </source>
</evidence>
<dbReference type="Proteomes" id="UP000228626">
    <property type="component" value="Unassembled WGS sequence"/>
</dbReference>
<protein>
    <recommendedName>
        <fullName evidence="8">Bacterial sugar transferase domain-containing protein</fullName>
    </recommendedName>
</protein>
<dbReference type="GO" id="GO:0016780">
    <property type="term" value="F:phosphotransferase activity, for other substituted phosphate groups"/>
    <property type="evidence" value="ECO:0007669"/>
    <property type="project" value="TreeGrafter"/>
</dbReference>
<dbReference type="InterPro" id="IPR003362">
    <property type="entry name" value="Bact_transf"/>
</dbReference>
<organism evidence="9 10">
    <name type="scientific">Candidatus Falkowbacteria bacterium CG10_big_fil_rev_8_21_14_0_10_43_10</name>
    <dbReference type="NCBI Taxonomy" id="1974567"/>
    <lineage>
        <taxon>Bacteria</taxon>
        <taxon>Candidatus Falkowiibacteriota</taxon>
    </lineage>
</organism>
<feature type="transmembrane region" description="Helical" evidence="7">
    <location>
        <begin position="111"/>
        <end position="133"/>
    </location>
</feature>
<dbReference type="Pfam" id="PF13727">
    <property type="entry name" value="CoA_binding_3"/>
    <property type="match status" value="1"/>
</dbReference>
<keyword evidence="5 7" id="KW-1133">Transmembrane helix</keyword>
<comment type="subcellular location">
    <subcellularLocation>
        <location evidence="1">Membrane</location>
        <topology evidence="1">Multi-pass membrane protein</topology>
    </subcellularLocation>
</comment>
<evidence type="ECO:0000313" key="10">
    <source>
        <dbReference type="Proteomes" id="UP000228626"/>
    </source>
</evidence>
<proteinExistence type="inferred from homology"/>
<evidence type="ECO:0000256" key="1">
    <source>
        <dbReference type="ARBA" id="ARBA00004141"/>
    </source>
</evidence>
<evidence type="ECO:0000256" key="6">
    <source>
        <dbReference type="ARBA" id="ARBA00023136"/>
    </source>
</evidence>
<comment type="caution">
    <text evidence="9">The sequence shown here is derived from an EMBL/GenBank/DDBJ whole genome shotgun (WGS) entry which is preliminary data.</text>
</comment>
<evidence type="ECO:0000256" key="2">
    <source>
        <dbReference type="ARBA" id="ARBA00006464"/>
    </source>
</evidence>
<dbReference type="InterPro" id="IPR017475">
    <property type="entry name" value="EPS_sugar_tfrase"/>
</dbReference>
<reference evidence="10" key="1">
    <citation type="submission" date="2017-09" db="EMBL/GenBank/DDBJ databases">
        <title>Depth-based differentiation of microbial function through sediment-hosted aquifers and enrichment of novel symbionts in the deep terrestrial subsurface.</title>
        <authorList>
            <person name="Probst A.J."/>
            <person name="Ladd B."/>
            <person name="Jarett J.K."/>
            <person name="Geller-Mcgrath D.E."/>
            <person name="Sieber C.M.K."/>
            <person name="Emerson J.B."/>
            <person name="Anantharaman K."/>
            <person name="Thomas B.C."/>
            <person name="Malmstrom R."/>
            <person name="Stieglmeier M."/>
            <person name="Klingl A."/>
            <person name="Woyke T."/>
            <person name="Ryan C.M."/>
            <person name="Banfield J.F."/>
        </authorList>
    </citation>
    <scope>NUCLEOTIDE SEQUENCE [LARGE SCALE GENOMIC DNA]</scope>
</reference>